<name>A0A261GA14_9BIFI</name>
<proteinExistence type="predicted"/>
<reference evidence="1 2" key="1">
    <citation type="journal article" date="2017" name="BMC Genomics">
        <title>Comparative genomic and phylogenomic analyses of the Bifidobacteriaceae family.</title>
        <authorList>
            <person name="Lugli G.A."/>
            <person name="Milani C."/>
            <person name="Turroni F."/>
            <person name="Duranti S."/>
            <person name="Mancabelli L."/>
            <person name="Mangifesta M."/>
            <person name="Ferrario C."/>
            <person name="Modesto M."/>
            <person name="Mattarelli P."/>
            <person name="Jiri K."/>
            <person name="van Sinderen D."/>
            <person name="Ventura M."/>
        </authorList>
    </citation>
    <scope>NUCLEOTIDE SEQUENCE [LARGE SCALE GENOMIC DNA]</scope>
    <source>
        <strain evidence="1 2">DSM 100216</strain>
    </source>
</reference>
<evidence type="ECO:0000313" key="1">
    <source>
        <dbReference type="EMBL" id="OZG68259.1"/>
    </source>
</evidence>
<sequence length="43" mass="4642">MLPESVVVSGLPVAVAYASYAEAHGHTVGVERYGRAKWRVSIK</sequence>
<comment type="caution">
    <text evidence="1">The sequence shown here is derived from an EMBL/GenBank/DDBJ whole genome shotgun (WGS) entry which is preliminary data.</text>
</comment>
<gene>
    <name evidence="1" type="ORF">BEUL_1272</name>
</gene>
<protein>
    <submittedName>
        <fullName evidence="1">Uncharacterized protein</fullName>
    </submittedName>
</protein>
<evidence type="ECO:0000313" key="2">
    <source>
        <dbReference type="Proteomes" id="UP000216057"/>
    </source>
</evidence>
<dbReference type="Proteomes" id="UP000216057">
    <property type="component" value="Unassembled WGS sequence"/>
</dbReference>
<dbReference type="AlphaFoldDB" id="A0A261GA14"/>
<accession>A0A261GA14</accession>
<organism evidence="1 2">
    <name type="scientific">Bifidobacterium eulemuris</name>
    <dbReference type="NCBI Taxonomy" id="1765219"/>
    <lineage>
        <taxon>Bacteria</taxon>
        <taxon>Bacillati</taxon>
        <taxon>Actinomycetota</taxon>
        <taxon>Actinomycetes</taxon>
        <taxon>Bifidobacteriales</taxon>
        <taxon>Bifidobacteriaceae</taxon>
        <taxon>Bifidobacterium</taxon>
    </lineage>
</organism>
<dbReference type="EMBL" id="MWWZ01000006">
    <property type="protein sequence ID" value="OZG68259.1"/>
    <property type="molecule type" value="Genomic_DNA"/>
</dbReference>